<sequence length="75" mass="8540">MGSAVFCQKGMIIEHFGFELTCKELERSPQFSGIVLFLLSFCICRCEAFCPLFLFSVLGYILCICFSNELFVHVI</sequence>
<evidence type="ECO:0000313" key="1">
    <source>
        <dbReference type="EMBL" id="MBW87159.1"/>
    </source>
</evidence>
<protein>
    <submittedName>
        <fullName evidence="1">Uncharacterized protein</fullName>
    </submittedName>
</protein>
<dbReference type="AlphaFoldDB" id="A0A2P2J123"/>
<name>A0A2P2J123_RHIMU</name>
<reference evidence="1" key="1">
    <citation type="submission" date="2018-02" db="EMBL/GenBank/DDBJ databases">
        <title>Rhizophora mucronata_Transcriptome.</title>
        <authorList>
            <person name="Meera S.P."/>
            <person name="Sreeshan A."/>
            <person name="Augustine A."/>
        </authorList>
    </citation>
    <scope>NUCLEOTIDE SEQUENCE</scope>
    <source>
        <tissue evidence="1">Leaf</tissue>
    </source>
</reference>
<accession>A0A2P2J123</accession>
<dbReference type="EMBL" id="GGEC01006676">
    <property type="protein sequence ID" value="MBW87159.1"/>
    <property type="molecule type" value="Transcribed_RNA"/>
</dbReference>
<organism evidence="1">
    <name type="scientific">Rhizophora mucronata</name>
    <name type="common">Asiatic mangrove</name>
    <dbReference type="NCBI Taxonomy" id="61149"/>
    <lineage>
        <taxon>Eukaryota</taxon>
        <taxon>Viridiplantae</taxon>
        <taxon>Streptophyta</taxon>
        <taxon>Embryophyta</taxon>
        <taxon>Tracheophyta</taxon>
        <taxon>Spermatophyta</taxon>
        <taxon>Magnoliopsida</taxon>
        <taxon>eudicotyledons</taxon>
        <taxon>Gunneridae</taxon>
        <taxon>Pentapetalae</taxon>
        <taxon>rosids</taxon>
        <taxon>fabids</taxon>
        <taxon>Malpighiales</taxon>
        <taxon>Rhizophoraceae</taxon>
        <taxon>Rhizophora</taxon>
    </lineage>
</organism>
<proteinExistence type="predicted"/>